<sequence>MFGFPLGLLGLSGCDRPWVEPAFSSSGGCCDRGDQRGVKLAIDSFK</sequence>
<protein>
    <recommendedName>
        <fullName evidence="3">Lipoprotein</fullName>
    </recommendedName>
</protein>
<keyword evidence="2" id="KW-1185">Reference proteome</keyword>
<proteinExistence type="predicted"/>
<accession>A0ABT2NG04</accession>
<evidence type="ECO:0000313" key="2">
    <source>
        <dbReference type="Proteomes" id="UP001525961"/>
    </source>
</evidence>
<evidence type="ECO:0000313" key="1">
    <source>
        <dbReference type="EMBL" id="MCT7981637.1"/>
    </source>
</evidence>
<gene>
    <name evidence="1" type="ORF">NG792_28340</name>
</gene>
<name>A0ABT2NG04_9CYAN</name>
<dbReference type="RefSeq" id="WP_261237785.1">
    <property type="nucleotide sequence ID" value="NZ_JAMXFA010000085.1"/>
</dbReference>
<reference evidence="1 2" key="1">
    <citation type="journal article" date="2022" name="Front. Microbiol.">
        <title>High genomic differentiation and limited gene flow indicate recent cryptic speciation within the genus Laspinema (cyanobacteria).</title>
        <authorList>
            <person name="Stanojkovic A."/>
            <person name="Skoupy S."/>
            <person name="Skaloud P."/>
            <person name="Dvorak P."/>
        </authorList>
    </citation>
    <scope>NUCLEOTIDE SEQUENCE [LARGE SCALE GENOMIC DNA]</scope>
    <source>
        <strain evidence="1 2">D3b</strain>
    </source>
</reference>
<dbReference type="Proteomes" id="UP001525961">
    <property type="component" value="Unassembled WGS sequence"/>
</dbReference>
<dbReference type="EMBL" id="JAMXFA010000085">
    <property type="protein sequence ID" value="MCT7981637.1"/>
    <property type="molecule type" value="Genomic_DNA"/>
</dbReference>
<evidence type="ECO:0008006" key="3">
    <source>
        <dbReference type="Google" id="ProtNLM"/>
    </source>
</evidence>
<organism evidence="1 2">
    <name type="scientific">Laspinema olomoucense D3b</name>
    <dbReference type="NCBI Taxonomy" id="2953688"/>
    <lineage>
        <taxon>Bacteria</taxon>
        <taxon>Bacillati</taxon>
        <taxon>Cyanobacteriota</taxon>
        <taxon>Cyanophyceae</taxon>
        <taxon>Oscillatoriophycideae</taxon>
        <taxon>Oscillatoriales</taxon>
        <taxon>Laspinemataceae</taxon>
        <taxon>Laspinema</taxon>
        <taxon>Laspinema olomoucense</taxon>
    </lineage>
</organism>
<comment type="caution">
    <text evidence="1">The sequence shown here is derived from an EMBL/GenBank/DDBJ whole genome shotgun (WGS) entry which is preliminary data.</text>
</comment>